<dbReference type="GO" id="GO:0006096">
    <property type="term" value="P:glycolytic process"/>
    <property type="evidence" value="ECO:0007669"/>
    <property type="project" value="InterPro"/>
</dbReference>
<dbReference type="PANTHER" id="PTHR11406:SF23">
    <property type="entry name" value="PHOSPHOGLYCERATE KINASE 1, CHLOROPLASTIC-RELATED"/>
    <property type="match status" value="1"/>
</dbReference>
<dbReference type="Pfam" id="PF00162">
    <property type="entry name" value="PGK"/>
    <property type="match status" value="1"/>
</dbReference>
<dbReference type="SUPFAM" id="SSF53748">
    <property type="entry name" value="Phosphoglycerate kinase"/>
    <property type="match status" value="1"/>
</dbReference>
<dbReference type="PRINTS" id="PR00477">
    <property type="entry name" value="PHGLYCKINASE"/>
</dbReference>
<evidence type="ECO:0000256" key="1">
    <source>
        <dbReference type="ARBA" id="ARBA00000642"/>
    </source>
</evidence>
<proteinExistence type="inferred from homology"/>
<protein>
    <recommendedName>
        <fullName evidence="2 7">Phosphoglycerate kinase</fullName>
        <ecNumber evidence="2 7">2.7.2.3</ecNumber>
    </recommendedName>
</protein>
<dbReference type="InterPro" id="IPR036043">
    <property type="entry name" value="Phosphoglycerate_kinase_sf"/>
</dbReference>
<keyword evidence="4" id="KW-0547">Nucleotide-binding</keyword>
<gene>
    <name evidence="8" type="ORF">UT06_C0035G0001</name>
</gene>
<comment type="caution">
    <text evidence="8">The sequence shown here is derived from an EMBL/GenBank/DDBJ whole genome shotgun (WGS) entry which is preliminary data.</text>
</comment>
<comment type="catalytic activity">
    <reaction evidence="1 7">
        <text>(2R)-3-phosphoglycerate + ATP = (2R)-3-phospho-glyceroyl phosphate + ADP</text>
        <dbReference type="Rhea" id="RHEA:14801"/>
        <dbReference type="ChEBI" id="CHEBI:30616"/>
        <dbReference type="ChEBI" id="CHEBI:57604"/>
        <dbReference type="ChEBI" id="CHEBI:58272"/>
        <dbReference type="ChEBI" id="CHEBI:456216"/>
        <dbReference type="EC" id="2.7.2.3"/>
    </reaction>
</comment>
<dbReference type="GO" id="GO:0004618">
    <property type="term" value="F:phosphoglycerate kinase activity"/>
    <property type="evidence" value="ECO:0007669"/>
    <property type="project" value="UniProtKB-EC"/>
</dbReference>
<dbReference type="InterPro" id="IPR015824">
    <property type="entry name" value="Phosphoglycerate_kinase_N"/>
</dbReference>
<dbReference type="GO" id="GO:0006094">
    <property type="term" value="P:gluconeogenesis"/>
    <property type="evidence" value="ECO:0007669"/>
    <property type="project" value="TreeGrafter"/>
</dbReference>
<dbReference type="GO" id="GO:0005829">
    <property type="term" value="C:cytosol"/>
    <property type="evidence" value="ECO:0007669"/>
    <property type="project" value="TreeGrafter"/>
</dbReference>
<keyword evidence="3 7" id="KW-0808">Transferase</keyword>
<evidence type="ECO:0000313" key="8">
    <source>
        <dbReference type="EMBL" id="KKQ82812.1"/>
    </source>
</evidence>
<sequence length="256" mass="28583">MIKLPKLVELDISGKAVLLRLDLDVDEDYSRIEAAKETFDVLKSNNCRIIAIGHYGRPDGKVDEKYSLRRLAPVIEKISGMQTEFCEETVGEKAIRAVENLKQGCILLLENLRFNSGEEKNDPEFVRDLASLGEFYVNESFAVSHRSHASFIGLPSVLPHAAGMRLVKEVEVLSGILENPRRPVVAVISGVKKDKMDRIASILDKVDKVLVAGRLPIYYGDDNPDPEKIIMAKLVPDTEDITLHSIDKFKEEIAKA</sequence>
<evidence type="ECO:0000256" key="3">
    <source>
        <dbReference type="ARBA" id="ARBA00022679"/>
    </source>
</evidence>
<keyword evidence="5 7" id="KW-0418">Kinase</keyword>
<dbReference type="GO" id="GO:0005524">
    <property type="term" value="F:ATP binding"/>
    <property type="evidence" value="ECO:0007669"/>
    <property type="project" value="UniProtKB-KW"/>
</dbReference>
<dbReference type="AlphaFoldDB" id="A0A0G0KVJ6"/>
<reference evidence="8 9" key="1">
    <citation type="journal article" date="2015" name="Nature">
        <title>rRNA introns, odd ribosomes, and small enigmatic genomes across a large radiation of phyla.</title>
        <authorList>
            <person name="Brown C.T."/>
            <person name="Hug L.A."/>
            <person name="Thomas B.C."/>
            <person name="Sharon I."/>
            <person name="Castelle C.J."/>
            <person name="Singh A."/>
            <person name="Wilkins M.J."/>
            <person name="Williams K.H."/>
            <person name="Banfield J.F."/>
        </authorList>
    </citation>
    <scope>NUCLEOTIDE SEQUENCE [LARGE SCALE GENOMIC DNA]</scope>
</reference>
<dbReference type="GO" id="GO:0043531">
    <property type="term" value="F:ADP binding"/>
    <property type="evidence" value="ECO:0007669"/>
    <property type="project" value="TreeGrafter"/>
</dbReference>
<dbReference type="Proteomes" id="UP000034710">
    <property type="component" value="Unassembled WGS sequence"/>
</dbReference>
<dbReference type="InterPro" id="IPR001576">
    <property type="entry name" value="Phosphoglycerate_kinase"/>
</dbReference>
<comment type="similarity">
    <text evidence="7">Belongs to the phosphoglycerate kinase family.</text>
</comment>
<dbReference type="PANTHER" id="PTHR11406">
    <property type="entry name" value="PHOSPHOGLYCERATE KINASE"/>
    <property type="match status" value="1"/>
</dbReference>
<evidence type="ECO:0000313" key="9">
    <source>
        <dbReference type="Proteomes" id="UP000034710"/>
    </source>
</evidence>
<organism evidence="8 9">
    <name type="scientific">Candidatus Woesebacteria bacterium GW2011_GWA1_38_8</name>
    <dbReference type="NCBI Taxonomy" id="1618547"/>
    <lineage>
        <taxon>Bacteria</taxon>
        <taxon>Candidatus Woeseibacteriota</taxon>
    </lineage>
</organism>
<evidence type="ECO:0000256" key="7">
    <source>
        <dbReference type="RuleBase" id="RU000532"/>
    </source>
</evidence>
<evidence type="ECO:0000256" key="6">
    <source>
        <dbReference type="ARBA" id="ARBA00022840"/>
    </source>
</evidence>
<name>A0A0G0KVJ6_9BACT</name>
<accession>A0A0G0KVJ6</accession>
<dbReference type="EC" id="2.7.2.3" evidence="2 7"/>
<feature type="non-terminal residue" evidence="8">
    <location>
        <position position="256"/>
    </location>
</feature>
<evidence type="ECO:0000256" key="5">
    <source>
        <dbReference type="ARBA" id="ARBA00022777"/>
    </source>
</evidence>
<evidence type="ECO:0000256" key="2">
    <source>
        <dbReference type="ARBA" id="ARBA00013061"/>
    </source>
</evidence>
<dbReference type="Gene3D" id="3.40.50.1260">
    <property type="entry name" value="Phosphoglycerate kinase, N-terminal domain"/>
    <property type="match status" value="2"/>
</dbReference>
<keyword evidence="6" id="KW-0067">ATP-binding</keyword>
<dbReference type="EMBL" id="LBVJ01000035">
    <property type="protein sequence ID" value="KKQ82812.1"/>
    <property type="molecule type" value="Genomic_DNA"/>
</dbReference>
<evidence type="ECO:0000256" key="4">
    <source>
        <dbReference type="ARBA" id="ARBA00022741"/>
    </source>
</evidence>